<evidence type="ECO:0000256" key="4">
    <source>
        <dbReference type="ARBA" id="ARBA00022692"/>
    </source>
</evidence>
<organism evidence="9 10">
    <name type="scientific">Rhodosorus marinus</name>
    <dbReference type="NCBI Taxonomy" id="101924"/>
    <lineage>
        <taxon>Eukaryota</taxon>
        <taxon>Rhodophyta</taxon>
        <taxon>Stylonematophyceae</taxon>
        <taxon>Stylonematales</taxon>
        <taxon>Stylonemataceae</taxon>
        <taxon>Rhodosorus</taxon>
    </lineage>
</organism>
<feature type="region of interest" description="Disordered" evidence="8">
    <location>
        <begin position="1"/>
        <end position="25"/>
    </location>
</feature>
<gene>
    <name evidence="9" type="ORF">NDN08_003084</name>
</gene>
<dbReference type="GO" id="GO:0005773">
    <property type="term" value="C:vacuole"/>
    <property type="evidence" value="ECO:0007669"/>
    <property type="project" value="UniProtKB-ARBA"/>
</dbReference>
<evidence type="ECO:0000256" key="6">
    <source>
        <dbReference type="ARBA" id="ARBA00023136"/>
    </source>
</evidence>
<dbReference type="GO" id="GO:0016020">
    <property type="term" value="C:membrane"/>
    <property type="evidence" value="ECO:0007669"/>
    <property type="project" value="UniProtKB-UniRule"/>
</dbReference>
<dbReference type="EMBL" id="JAMWBK010000003">
    <property type="protein sequence ID" value="KAJ8906591.1"/>
    <property type="molecule type" value="Genomic_DNA"/>
</dbReference>
<name>A0AAV8UVH9_9RHOD</name>
<feature type="transmembrane region" description="Helical" evidence="7">
    <location>
        <begin position="41"/>
        <end position="61"/>
    </location>
</feature>
<feature type="transmembrane region" description="Helical" evidence="7">
    <location>
        <begin position="316"/>
        <end position="336"/>
    </location>
</feature>
<feature type="transmembrane region" description="Helical" evidence="7">
    <location>
        <begin position="287"/>
        <end position="304"/>
    </location>
</feature>
<keyword evidence="3" id="KW-0813">Transport</keyword>
<feature type="transmembrane region" description="Helical" evidence="7">
    <location>
        <begin position="229"/>
        <end position="253"/>
    </location>
</feature>
<feature type="transmembrane region" description="Helical" evidence="7">
    <location>
        <begin position="157"/>
        <end position="178"/>
    </location>
</feature>
<dbReference type="GO" id="GO:0051453">
    <property type="term" value="P:regulation of intracellular pH"/>
    <property type="evidence" value="ECO:0007669"/>
    <property type="project" value="TreeGrafter"/>
</dbReference>
<feature type="transmembrane region" description="Helical" evidence="7">
    <location>
        <begin position="100"/>
        <end position="119"/>
    </location>
</feature>
<dbReference type="AlphaFoldDB" id="A0AAV8UVH9"/>
<evidence type="ECO:0000313" key="10">
    <source>
        <dbReference type="Proteomes" id="UP001157974"/>
    </source>
</evidence>
<dbReference type="PIRSF" id="PIRSF015974">
    <property type="entry name" value="CLN3_BTN1"/>
    <property type="match status" value="1"/>
</dbReference>
<feature type="transmembrane region" description="Helical" evidence="7">
    <location>
        <begin position="342"/>
        <end position="361"/>
    </location>
</feature>
<keyword evidence="6 7" id="KW-0472">Membrane</keyword>
<feature type="transmembrane region" description="Helical" evidence="7">
    <location>
        <begin position="125"/>
        <end position="145"/>
    </location>
</feature>
<protein>
    <recommendedName>
        <fullName evidence="11">Protein BTN</fullName>
    </recommendedName>
</protein>
<sequence>MQRRVDEIEIDEDFEEPEDGPGLSQEADDIAKRLSDEPEHLRNIVAFFLFGLINNFCYVVILSAAEHIFEDHSGAVLLAAATPGLVVKLLYGFGVHTIPYSIRIAFISLVPFSVFFIIAGVESTAIRLSAIAFVSLVGGLGESSFLSLTATYSPKTIGAWSSGTGGAGIFGAGFYFLLTVVCNLTPRTTLRLTSPIPLGLLLTYYFILRKPEKSSVTDARPILLGPRAFIQKLPLLKVLFLKYMLPLMLVYYFEYTINQGVLPVVDFVNVRRVLREQTDAGSTDRKWDLYVTYQFLYQIGVFISRSSISFIKIKNIWLLAILQLVNLVVLLIVTAYELIQSAWIVFAMILWEGLLGGASYVNTFWNVSHQTPSSDREWALGVTTVSDTIGITLSGVTDTFLECALRGVRGLPCN</sequence>
<keyword evidence="10" id="KW-1185">Reference proteome</keyword>
<comment type="similarity">
    <text evidence="2 7">Belongs to the battenin family.</text>
</comment>
<evidence type="ECO:0000256" key="5">
    <source>
        <dbReference type="ARBA" id="ARBA00022989"/>
    </source>
</evidence>
<evidence type="ECO:0000256" key="2">
    <source>
        <dbReference type="ARBA" id="ARBA00007467"/>
    </source>
</evidence>
<reference evidence="9 10" key="1">
    <citation type="journal article" date="2023" name="Nat. Commun.">
        <title>Origin of minicircular mitochondrial genomes in red algae.</title>
        <authorList>
            <person name="Lee Y."/>
            <person name="Cho C.H."/>
            <person name="Lee Y.M."/>
            <person name="Park S.I."/>
            <person name="Yang J.H."/>
            <person name="West J.A."/>
            <person name="Bhattacharya D."/>
            <person name="Yoon H.S."/>
        </authorList>
    </citation>
    <scope>NUCLEOTIDE SEQUENCE [LARGE SCALE GENOMIC DNA]</scope>
    <source>
        <strain evidence="9 10">CCMP1338</strain>
        <tissue evidence="9">Whole cell</tissue>
    </source>
</reference>
<evidence type="ECO:0008006" key="11">
    <source>
        <dbReference type="Google" id="ProtNLM"/>
    </source>
</evidence>
<evidence type="ECO:0000256" key="7">
    <source>
        <dbReference type="RuleBase" id="RU361113"/>
    </source>
</evidence>
<comment type="subcellular location">
    <subcellularLocation>
        <location evidence="1">Endomembrane system</location>
        <topology evidence="1">Multi-pass membrane protein</topology>
    </subcellularLocation>
</comment>
<dbReference type="PANTHER" id="PTHR10981:SF0">
    <property type="entry name" value="BATTENIN"/>
    <property type="match status" value="1"/>
</dbReference>
<dbReference type="Pfam" id="PF02487">
    <property type="entry name" value="CLN3"/>
    <property type="match status" value="2"/>
</dbReference>
<feature type="transmembrane region" description="Helical" evidence="7">
    <location>
        <begin position="190"/>
        <end position="208"/>
    </location>
</feature>
<evidence type="ECO:0000256" key="1">
    <source>
        <dbReference type="ARBA" id="ARBA00004127"/>
    </source>
</evidence>
<feature type="transmembrane region" description="Helical" evidence="7">
    <location>
        <begin position="73"/>
        <end position="93"/>
    </location>
</feature>
<proteinExistence type="inferred from homology"/>
<dbReference type="SUPFAM" id="SSF103473">
    <property type="entry name" value="MFS general substrate transporter"/>
    <property type="match status" value="1"/>
</dbReference>
<evidence type="ECO:0000256" key="8">
    <source>
        <dbReference type="SAM" id="MobiDB-lite"/>
    </source>
</evidence>
<keyword evidence="5 7" id="KW-1133">Transmembrane helix</keyword>
<comment type="caution">
    <text evidence="9">The sequence shown here is derived from an EMBL/GenBank/DDBJ whole genome shotgun (WGS) entry which is preliminary data.</text>
</comment>
<dbReference type="Proteomes" id="UP001157974">
    <property type="component" value="Unassembled WGS sequence"/>
</dbReference>
<dbReference type="InterPro" id="IPR036259">
    <property type="entry name" value="MFS_trans_sf"/>
</dbReference>
<keyword evidence="4 7" id="KW-0812">Transmembrane</keyword>
<accession>A0AAV8UVH9</accession>
<dbReference type="PANTHER" id="PTHR10981">
    <property type="entry name" value="BATTENIN"/>
    <property type="match status" value="1"/>
</dbReference>
<feature type="compositionally biased region" description="Acidic residues" evidence="8">
    <location>
        <begin position="8"/>
        <end position="19"/>
    </location>
</feature>
<dbReference type="InterPro" id="IPR018460">
    <property type="entry name" value="Battenin_disease_Cln3_subgr"/>
</dbReference>
<dbReference type="PRINTS" id="PR01315">
    <property type="entry name" value="BATTENIN"/>
</dbReference>
<dbReference type="GO" id="GO:0012505">
    <property type="term" value="C:endomembrane system"/>
    <property type="evidence" value="ECO:0007669"/>
    <property type="project" value="UniProtKB-SubCell"/>
</dbReference>
<dbReference type="InterPro" id="IPR003492">
    <property type="entry name" value="Battenin_disease_Cln3"/>
</dbReference>
<evidence type="ECO:0000313" key="9">
    <source>
        <dbReference type="EMBL" id="KAJ8906591.1"/>
    </source>
</evidence>
<evidence type="ECO:0000256" key="3">
    <source>
        <dbReference type="ARBA" id="ARBA00022448"/>
    </source>
</evidence>